<dbReference type="EMBL" id="CP043424">
    <property type="protein sequence ID" value="QIW11821.1"/>
    <property type="molecule type" value="Genomic_DNA"/>
</dbReference>
<dbReference type="Proteomes" id="UP000251120">
    <property type="component" value="Chromosome"/>
</dbReference>
<evidence type="ECO:0000256" key="7">
    <source>
        <dbReference type="RuleBase" id="RU004504"/>
    </source>
</evidence>
<protein>
    <recommendedName>
        <fullName evidence="8">Cysteine desulfurase</fullName>
        <ecNumber evidence="8">2.8.1.7</ecNumber>
    </recommendedName>
</protein>
<dbReference type="PANTHER" id="PTHR43586:SF8">
    <property type="entry name" value="CYSTEINE DESULFURASE 1, CHLOROPLASTIC"/>
    <property type="match status" value="1"/>
</dbReference>
<dbReference type="InterPro" id="IPR010970">
    <property type="entry name" value="Cys_dSase_SufS"/>
</dbReference>
<evidence type="ECO:0000313" key="12">
    <source>
        <dbReference type="Proteomes" id="UP000251120"/>
    </source>
</evidence>
<keyword evidence="4 8" id="KW-0808">Transferase</keyword>
<dbReference type="SUPFAM" id="SSF53383">
    <property type="entry name" value="PLP-dependent transferases"/>
    <property type="match status" value="1"/>
</dbReference>
<proteinExistence type="inferred from homology"/>
<dbReference type="Gene3D" id="3.90.1150.10">
    <property type="entry name" value="Aspartate Aminotransferase, domain 1"/>
    <property type="match status" value="1"/>
</dbReference>
<gene>
    <name evidence="11" type="primary">sufS</name>
    <name evidence="10" type="ORF">CDH04_03825</name>
    <name evidence="11" type="ORF">FZC43_03825</name>
</gene>
<evidence type="ECO:0000256" key="1">
    <source>
        <dbReference type="ARBA" id="ARBA00001933"/>
    </source>
</evidence>
<dbReference type="Proteomes" id="UP000681131">
    <property type="component" value="Chromosome"/>
</dbReference>
<dbReference type="InterPro" id="IPR016454">
    <property type="entry name" value="Cysteine_dSase"/>
</dbReference>
<feature type="domain" description="Aminotransferase class V" evidence="9">
    <location>
        <begin position="24"/>
        <end position="395"/>
    </location>
</feature>
<evidence type="ECO:0000259" key="9">
    <source>
        <dbReference type="Pfam" id="PF00266"/>
    </source>
</evidence>
<evidence type="ECO:0000256" key="4">
    <source>
        <dbReference type="ARBA" id="ARBA00022679"/>
    </source>
</evidence>
<evidence type="ECO:0000256" key="2">
    <source>
        <dbReference type="ARBA" id="ARBA00002824"/>
    </source>
</evidence>
<accession>A0A2Z4XXT5</accession>
<dbReference type="KEGG" id="fad:CDH04_03825"/>
<comment type="similarity">
    <text evidence="3 8">Belongs to the class-V pyridoxal-phosphate-dependent aminotransferase family. Csd subfamily.</text>
</comment>
<evidence type="ECO:0000256" key="6">
    <source>
        <dbReference type="ARBA" id="ARBA00050776"/>
    </source>
</evidence>
<dbReference type="EC" id="2.8.1.7" evidence="8"/>
<dbReference type="PANTHER" id="PTHR43586">
    <property type="entry name" value="CYSTEINE DESULFURASE"/>
    <property type="match status" value="1"/>
</dbReference>
<dbReference type="OrthoDB" id="9808002at2"/>
<reference evidence="11 13" key="2">
    <citation type="submission" date="2019-08" db="EMBL/GenBank/DDBJ databases">
        <title>Complete genome sequences of Francisella adeliensis (FSC1325 and FSC1326).</title>
        <authorList>
            <person name="Ohrman C."/>
            <person name="Uneklint I."/>
            <person name="Vallesi A."/>
            <person name="Karlsson L."/>
            <person name="Sjodin A."/>
        </authorList>
    </citation>
    <scope>NUCLEOTIDE SEQUENCE [LARGE SCALE GENOMIC DNA]</scope>
    <source>
        <strain evidence="11 13">FSC1325</strain>
    </source>
</reference>
<dbReference type="Pfam" id="PF00266">
    <property type="entry name" value="Aminotran_5"/>
    <property type="match status" value="1"/>
</dbReference>
<dbReference type="GO" id="GO:0006534">
    <property type="term" value="P:cysteine metabolic process"/>
    <property type="evidence" value="ECO:0007669"/>
    <property type="project" value="UniProtKB-UniRule"/>
</dbReference>
<sequence>MYDIDEIRGDFPFLAQNINDKPVVFFDTGASAQKPQAVIDAVSQAYAFGYANVHRGVYFLSQEASNKFESVRTLVQKFINAKNQEEIVFTKGTTEAINLIANSLSQSHLVKGDELVVTEMEHHANFVPWQMLAERQNLNFKVVKVTDNGELDLEDLYSKITVKTKVLAITLCSNVLGTINPIKEIVEKVRKINSNTLILVDGAQAVIHSKVDVQDLDCDFFVFSSHKLYGPTGVGVLYGKYNLLEELAPFNYGGDMVEDVTIARTTFAKPPYKFEAGTPDIVGVIGLGVAIEYVNSIGMNEIEKAEQKLLKYATQELKKIDGFKIIGEAKHKAGVITFIVAGCNAGDIGELLSIKGVCVRTGKHCAHPLLYRFGINATVRMSLGMYNTVAEVDLFIKALKRVINQLK</sequence>
<dbReference type="GO" id="GO:0030170">
    <property type="term" value="F:pyridoxal phosphate binding"/>
    <property type="evidence" value="ECO:0007669"/>
    <property type="project" value="UniProtKB-UniRule"/>
</dbReference>
<evidence type="ECO:0000313" key="10">
    <source>
        <dbReference type="EMBL" id="AXA33589.1"/>
    </source>
</evidence>
<comment type="function">
    <text evidence="2 8">Catalyzes the removal of elemental sulfur and selenium atoms from L-cysteine, L-cystine, L-selenocysteine, and L-selenocystine to produce L-alanine.</text>
</comment>
<reference evidence="10 12" key="1">
    <citation type="submission" date="2017-06" db="EMBL/GenBank/DDBJ databases">
        <title>Complete genome of Francisella adeliensis.</title>
        <authorList>
            <person name="Vallesi A."/>
            <person name="Sjodin A."/>
        </authorList>
    </citation>
    <scope>NUCLEOTIDE SEQUENCE [LARGE SCALE GENOMIC DNA]</scope>
    <source>
        <strain evidence="10 12">FDC440</strain>
    </source>
</reference>
<dbReference type="AlphaFoldDB" id="A0A2Z4XXT5"/>
<evidence type="ECO:0000256" key="5">
    <source>
        <dbReference type="ARBA" id="ARBA00022898"/>
    </source>
</evidence>
<dbReference type="PIRSF" id="PIRSF005572">
    <property type="entry name" value="NifS"/>
    <property type="match status" value="1"/>
</dbReference>
<dbReference type="GO" id="GO:0031071">
    <property type="term" value="F:cysteine desulfurase activity"/>
    <property type="evidence" value="ECO:0007669"/>
    <property type="project" value="UniProtKB-UniRule"/>
</dbReference>
<comment type="catalytic activity">
    <reaction evidence="6 8">
        <text>(sulfur carrier)-H + L-cysteine = (sulfur carrier)-SH + L-alanine</text>
        <dbReference type="Rhea" id="RHEA:43892"/>
        <dbReference type="Rhea" id="RHEA-COMP:14737"/>
        <dbReference type="Rhea" id="RHEA-COMP:14739"/>
        <dbReference type="ChEBI" id="CHEBI:29917"/>
        <dbReference type="ChEBI" id="CHEBI:35235"/>
        <dbReference type="ChEBI" id="CHEBI:57972"/>
        <dbReference type="ChEBI" id="CHEBI:64428"/>
        <dbReference type="EC" id="2.8.1.7"/>
    </reaction>
</comment>
<keyword evidence="13" id="KW-1185">Reference proteome</keyword>
<organism evidence="10 12">
    <name type="scientific">Francisella adeliensis</name>
    <dbReference type="NCBI Taxonomy" id="2007306"/>
    <lineage>
        <taxon>Bacteria</taxon>
        <taxon>Pseudomonadati</taxon>
        <taxon>Pseudomonadota</taxon>
        <taxon>Gammaproteobacteria</taxon>
        <taxon>Thiotrichales</taxon>
        <taxon>Francisellaceae</taxon>
        <taxon>Francisella</taxon>
    </lineage>
</organism>
<evidence type="ECO:0000313" key="13">
    <source>
        <dbReference type="Proteomes" id="UP000681131"/>
    </source>
</evidence>
<name>A0A2Z4XXT5_9GAMM</name>
<dbReference type="PROSITE" id="PS00595">
    <property type="entry name" value="AA_TRANSFER_CLASS_5"/>
    <property type="match status" value="1"/>
</dbReference>
<dbReference type="RefSeq" id="WP_112869762.1">
    <property type="nucleotide sequence ID" value="NZ_CP021781.1"/>
</dbReference>
<dbReference type="InterPro" id="IPR015421">
    <property type="entry name" value="PyrdxlP-dep_Trfase_major"/>
</dbReference>
<dbReference type="Gene3D" id="3.40.640.10">
    <property type="entry name" value="Type I PLP-dependent aspartate aminotransferase-like (Major domain)"/>
    <property type="match status" value="1"/>
</dbReference>
<dbReference type="CDD" id="cd06453">
    <property type="entry name" value="SufS_like"/>
    <property type="match status" value="1"/>
</dbReference>
<dbReference type="InterPro" id="IPR020578">
    <property type="entry name" value="Aminotrans_V_PyrdxlP_BS"/>
</dbReference>
<dbReference type="InterPro" id="IPR015422">
    <property type="entry name" value="PyrdxlP-dep_Trfase_small"/>
</dbReference>
<comment type="cofactor">
    <cofactor evidence="1 7">
        <name>pyridoxal 5'-phosphate</name>
        <dbReference type="ChEBI" id="CHEBI:597326"/>
    </cofactor>
</comment>
<dbReference type="EMBL" id="CP021781">
    <property type="protein sequence ID" value="AXA33589.1"/>
    <property type="molecule type" value="Genomic_DNA"/>
</dbReference>
<evidence type="ECO:0000256" key="8">
    <source>
        <dbReference type="RuleBase" id="RU004506"/>
    </source>
</evidence>
<keyword evidence="5 8" id="KW-0663">Pyridoxal phosphate</keyword>
<dbReference type="NCBIfam" id="TIGR01979">
    <property type="entry name" value="sufS"/>
    <property type="match status" value="1"/>
</dbReference>
<evidence type="ECO:0000256" key="3">
    <source>
        <dbReference type="ARBA" id="ARBA00010447"/>
    </source>
</evidence>
<evidence type="ECO:0000313" key="11">
    <source>
        <dbReference type="EMBL" id="QIW11821.1"/>
    </source>
</evidence>
<dbReference type="InterPro" id="IPR000192">
    <property type="entry name" value="Aminotrans_V_dom"/>
</dbReference>
<dbReference type="InterPro" id="IPR015424">
    <property type="entry name" value="PyrdxlP-dep_Trfase"/>
</dbReference>